<accession>A0ABN6NZL7</accession>
<proteinExistence type="predicted"/>
<name>A0ABN6NZL7_9PROT</name>
<dbReference type="EMBL" id="AP025637">
    <property type="protein sequence ID" value="BDG70893.1"/>
    <property type="molecule type" value="Genomic_DNA"/>
</dbReference>
<evidence type="ECO:0000313" key="2">
    <source>
        <dbReference type="Proteomes" id="UP000831327"/>
    </source>
</evidence>
<sequence length="645" mass="71950">MQEEMTPAMTQSAKDEVSTDVASNSFEALAELIRSDPANSAKFQRAVSQISNTFGKTVAVDWACKTQLDSTMPLPTILDFVADEMGEDAPRSLFKDILNNASNGLLLPIARFWRFLCEGNHEYQQSRERISSDIRNFVPIYFRFVIPPTQAINLLKPGKIVGQDAERIQISRMHDYLQSELKPDPEWARVIAQSRLPSTEARRRVEQTEGECGWVDRALELGRLSMMDPLSGEVLNASDGIIAYGRCLYRFDGVEPFFMVTGGPWNAPQGLYLSRSRIVLTFGGEWTGRLRGKELANVLAAYLRARAVRAAAPIGERTKFTLYMPPTNNFAHHHWNFQTGLERAIRLRRVDALAAVRYSGTEFFGSVQDLFPELHDVRIERPRRENVVDPAETPSGGLPLPSAGFYIPRSLTDRIVSYMRGRPRPRMDVTEPRDIPRPAGAPLLWLALRVRGRAWVEQEAGFIEIINRIGEAHSDAMFLLDGFSFPVGEDSSSQDWTEAVALLHGLAERIRTASHYPDRVLNLVGNTMRESVLWAAEVSLYLAPYGTTQHKVGWFSSAPGLVYAPPVFTERQLLQSPGFAAAEISTLPRIVFGTPAVATASVGPARVRKPSNADVSLDPQFVAETLAQMLEDSLASRDRLRVAHV</sequence>
<reference evidence="1 2" key="1">
    <citation type="journal article" date="2016" name="Microbes Environ.">
        <title>Phylogenetically diverse aerobic anoxygenic phototrophic bacteria isolated from epilithic biofilms in Tama river, Japan.</title>
        <authorList>
            <person name="Hirose S."/>
            <person name="Matsuura K."/>
            <person name="Haruta S."/>
        </authorList>
    </citation>
    <scope>NUCLEOTIDE SEQUENCE [LARGE SCALE GENOMIC DNA]</scope>
    <source>
        <strain evidence="1 2">S08</strain>
    </source>
</reference>
<gene>
    <name evidence="1" type="ORF">Rmf_08220</name>
</gene>
<evidence type="ECO:0000313" key="1">
    <source>
        <dbReference type="EMBL" id="BDG70893.1"/>
    </source>
</evidence>
<protein>
    <submittedName>
        <fullName evidence="1">Uncharacterized protein</fullName>
    </submittedName>
</protein>
<keyword evidence="2" id="KW-1185">Reference proteome</keyword>
<organism evidence="1 2">
    <name type="scientific">Roseomonas fluvialis</name>
    <dbReference type="NCBI Taxonomy" id="1750527"/>
    <lineage>
        <taxon>Bacteria</taxon>
        <taxon>Pseudomonadati</taxon>
        <taxon>Pseudomonadota</taxon>
        <taxon>Alphaproteobacteria</taxon>
        <taxon>Acetobacterales</taxon>
        <taxon>Roseomonadaceae</taxon>
        <taxon>Roseomonas</taxon>
    </lineage>
</organism>
<dbReference type="Proteomes" id="UP000831327">
    <property type="component" value="Chromosome"/>
</dbReference>